<protein>
    <recommendedName>
        <fullName evidence="1">DUF1902 domain-containing protein</fullName>
    </recommendedName>
</protein>
<dbReference type="Pfam" id="PF08972">
    <property type="entry name" value="DUF1902"/>
    <property type="match status" value="1"/>
</dbReference>
<dbReference type="AlphaFoldDB" id="A0A450XPJ3"/>
<dbReference type="Gene3D" id="3.30.2390.10">
    <property type="entry name" value="TTHA1013-like"/>
    <property type="match status" value="1"/>
</dbReference>
<proteinExistence type="predicted"/>
<evidence type="ECO:0000313" key="4">
    <source>
        <dbReference type="EMBL" id="VFK75418.1"/>
    </source>
</evidence>
<dbReference type="EMBL" id="CAADGH010000021">
    <property type="protein sequence ID" value="VFK75418.1"/>
    <property type="molecule type" value="Genomic_DNA"/>
</dbReference>
<accession>A0A450XPJ3</accession>
<reference evidence="3" key="1">
    <citation type="submission" date="2019-02" db="EMBL/GenBank/DDBJ databases">
        <authorList>
            <person name="Gruber-Vodicka R. H."/>
            <person name="Seah K. B. B."/>
        </authorList>
    </citation>
    <scope>NUCLEOTIDE SEQUENCE</scope>
    <source>
        <strain evidence="2">BECK_BZ197</strain>
        <strain evidence="4">BECK_BZ198</strain>
        <strain evidence="3">BECK_BZ199</strain>
    </source>
</reference>
<dbReference type="InterPro" id="IPR015066">
    <property type="entry name" value="DUF1902"/>
</dbReference>
<gene>
    <name evidence="2" type="ORF">BECKMB1821G_GA0114241_102452</name>
    <name evidence="4" type="ORF">BECKMB1821H_GA0114242_102152</name>
    <name evidence="3" type="ORF">BECKMB1821I_GA0114274_102151</name>
</gene>
<evidence type="ECO:0000259" key="1">
    <source>
        <dbReference type="Pfam" id="PF08972"/>
    </source>
</evidence>
<feature type="domain" description="DUF1902" evidence="1">
    <location>
        <begin position="56"/>
        <end position="109"/>
    </location>
</feature>
<evidence type="ECO:0000313" key="2">
    <source>
        <dbReference type="EMBL" id="VFK26986.1"/>
    </source>
</evidence>
<evidence type="ECO:0000313" key="3">
    <source>
        <dbReference type="EMBL" id="VFK31253.1"/>
    </source>
</evidence>
<dbReference type="EMBL" id="CAADFO010000024">
    <property type="protein sequence ID" value="VFK26986.1"/>
    <property type="molecule type" value="Genomic_DNA"/>
</dbReference>
<organism evidence="3">
    <name type="scientific">Candidatus Kentrum sp. MB</name>
    <dbReference type="NCBI Taxonomy" id="2138164"/>
    <lineage>
        <taxon>Bacteria</taxon>
        <taxon>Pseudomonadati</taxon>
        <taxon>Pseudomonadota</taxon>
        <taxon>Gammaproteobacteria</taxon>
        <taxon>Candidatus Kentrum</taxon>
    </lineage>
</organism>
<sequence length="117" mass="13297">MISFFTEQSWTGKDYSISRFRTAEPPVEYRISGAMRPTFDVRGPAFTVMVTELEDAWLAECDQLGLVTEADDYATLQDRARAIAPELARMNGYSLPEPSLEFRMTNHSHHAQDHGLQ</sequence>
<name>A0A450XPJ3_9GAMM</name>
<dbReference type="EMBL" id="CAADFQ010000021">
    <property type="protein sequence ID" value="VFK31253.1"/>
    <property type="molecule type" value="Genomic_DNA"/>
</dbReference>